<evidence type="ECO:0000313" key="2">
    <source>
        <dbReference type="EMBL" id="TWH92311.1"/>
    </source>
</evidence>
<dbReference type="RefSeq" id="WP_133609308.1">
    <property type="nucleotide sequence ID" value="NZ_SNZC01000002.1"/>
</dbReference>
<keyword evidence="1" id="KW-0812">Transmembrane</keyword>
<protein>
    <submittedName>
        <fullName evidence="2">Uncharacterized protein</fullName>
    </submittedName>
</protein>
<proteinExistence type="predicted"/>
<gene>
    <name evidence="2" type="ORF">IP97_02466</name>
</gene>
<sequence length="150" mass="16779">MKQLFLLFFFLFSIAVISQSNILVIQKLNSNFTKEIKENKRIKVWTKDGQKLYGRFTIKDSISIIIEEKVILLEDIIKMKKKSLFGTIANPIFIVYGSFAIIAGVVTVGTGGWGAIIGGSFIIGGVPLVLIPSISNNHPSDKWEYSIKIR</sequence>
<feature type="transmembrane region" description="Helical" evidence="1">
    <location>
        <begin position="88"/>
        <end position="108"/>
    </location>
</feature>
<keyword evidence="1" id="KW-1133">Transmembrane helix</keyword>
<evidence type="ECO:0000313" key="3">
    <source>
        <dbReference type="Proteomes" id="UP000315312"/>
    </source>
</evidence>
<organism evidence="2 3">
    <name type="scientific">Flavobacterium cheniae</name>
    <dbReference type="NCBI Taxonomy" id="295428"/>
    <lineage>
        <taxon>Bacteria</taxon>
        <taxon>Pseudomonadati</taxon>
        <taxon>Bacteroidota</taxon>
        <taxon>Flavobacteriia</taxon>
        <taxon>Flavobacteriales</taxon>
        <taxon>Flavobacteriaceae</taxon>
        <taxon>Flavobacterium</taxon>
    </lineage>
</organism>
<dbReference type="AlphaFoldDB" id="A0A562KA46"/>
<reference evidence="2 3" key="1">
    <citation type="journal article" date="2015" name="Stand. Genomic Sci.">
        <title>Genomic Encyclopedia of Bacterial and Archaeal Type Strains, Phase III: the genomes of soil and plant-associated and newly described type strains.</title>
        <authorList>
            <person name="Whitman W.B."/>
            <person name="Woyke T."/>
            <person name="Klenk H.P."/>
            <person name="Zhou Y."/>
            <person name="Lilburn T.G."/>
            <person name="Beck B.J."/>
            <person name="De Vos P."/>
            <person name="Vandamme P."/>
            <person name="Eisen J.A."/>
            <person name="Garrity G."/>
            <person name="Hugenholtz P."/>
            <person name="Kyrpides N.C."/>
        </authorList>
    </citation>
    <scope>NUCLEOTIDE SEQUENCE [LARGE SCALE GENOMIC DNA]</scope>
    <source>
        <strain evidence="2 3">CGMCC 1.6844</strain>
    </source>
</reference>
<accession>A0A562KA46</accession>
<dbReference type="Proteomes" id="UP000315312">
    <property type="component" value="Unassembled WGS sequence"/>
</dbReference>
<dbReference type="OrthoDB" id="1377291at2"/>
<keyword evidence="3" id="KW-1185">Reference proteome</keyword>
<feature type="transmembrane region" description="Helical" evidence="1">
    <location>
        <begin position="115"/>
        <end position="135"/>
    </location>
</feature>
<dbReference type="EMBL" id="VLKM01000013">
    <property type="protein sequence ID" value="TWH92311.1"/>
    <property type="molecule type" value="Genomic_DNA"/>
</dbReference>
<keyword evidence="1" id="KW-0472">Membrane</keyword>
<evidence type="ECO:0000256" key="1">
    <source>
        <dbReference type="SAM" id="Phobius"/>
    </source>
</evidence>
<name>A0A562KA46_9FLAO</name>
<comment type="caution">
    <text evidence="2">The sequence shown here is derived from an EMBL/GenBank/DDBJ whole genome shotgun (WGS) entry which is preliminary data.</text>
</comment>